<keyword evidence="2 10" id="KW-0813">Transport</keyword>
<reference evidence="14 17" key="2">
    <citation type="journal article" date="2019" name="PLoS Negl. Trop. Dis.">
        <title>Revisiting the worldwide diversity of Leptospira species in the environment.</title>
        <authorList>
            <person name="Vincent A.T."/>
            <person name="Schiettekatte O."/>
            <person name="Bourhy P."/>
            <person name="Veyrier F.J."/>
            <person name="Picardeau M."/>
        </authorList>
    </citation>
    <scope>NUCLEOTIDE SEQUENCE [LARGE SCALE GENOMIC DNA]</scope>
    <source>
        <strain evidence="15">201702690</strain>
        <strain evidence="14 17">SSW18</strain>
    </source>
</reference>
<dbReference type="PANTHER" id="PTHR30069">
    <property type="entry name" value="TONB-DEPENDENT OUTER MEMBRANE RECEPTOR"/>
    <property type="match status" value="1"/>
</dbReference>
<feature type="domain" description="TonB-dependent receptor-like beta-barrel" evidence="12">
    <location>
        <begin position="303"/>
        <end position="748"/>
    </location>
</feature>
<organism evidence="14 17">
    <name type="scientific">Leptospira langatensis</name>
    <dbReference type="NCBI Taxonomy" id="2484983"/>
    <lineage>
        <taxon>Bacteria</taxon>
        <taxon>Pseudomonadati</taxon>
        <taxon>Spirochaetota</taxon>
        <taxon>Spirochaetia</taxon>
        <taxon>Leptospirales</taxon>
        <taxon>Leptospiraceae</taxon>
        <taxon>Leptospira</taxon>
    </lineage>
</organism>
<dbReference type="GO" id="GO:0044718">
    <property type="term" value="P:siderophore transmembrane transport"/>
    <property type="evidence" value="ECO:0007669"/>
    <property type="project" value="TreeGrafter"/>
</dbReference>
<dbReference type="CDD" id="cd01347">
    <property type="entry name" value="ligand_gated_channel"/>
    <property type="match status" value="1"/>
</dbReference>
<keyword evidence="5" id="KW-0732">Signal</keyword>
<keyword evidence="8 14" id="KW-0675">Receptor</keyword>
<dbReference type="Pfam" id="PF00593">
    <property type="entry name" value="TonB_dep_Rec_b-barrel"/>
    <property type="match status" value="1"/>
</dbReference>
<dbReference type="SUPFAM" id="SSF56935">
    <property type="entry name" value="Porins"/>
    <property type="match status" value="1"/>
</dbReference>
<evidence type="ECO:0000256" key="10">
    <source>
        <dbReference type="PROSITE-ProRule" id="PRU01360"/>
    </source>
</evidence>
<dbReference type="EMBL" id="RQER01000007">
    <property type="protein sequence ID" value="TGK00262.1"/>
    <property type="molecule type" value="Genomic_DNA"/>
</dbReference>
<dbReference type="OrthoDB" id="337377at2"/>
<dbReference type="InterPro" id="IPR039426">
    <property type="entry name" value="TonB-dep_rcpt-like"/>
</dbReference>
<gene>
    <name evidence="14" type="ORF">EHO57_13345</name>
    <name evidence="15" type="ORF">EHQ53_09845</name>
</gene>
<dbReference type="GO" id="GO:0009279">
    <property type="term" value="C:cell outer membrane"/>
    <property type="evidence" value="ECO:0007669"/>
    <property type="project" value="UniProtKB-SubCell"/>
</dbReference>
<keyword evidence="3 10" id="KW-1134">Transmembrane beta strand</keyword>
<keyword evidence="9 10" id="KW-0998">Cell outer membrane</keyword>
<dbReference type="Gene3D" id="2.60.40.1120">
    <property type="entry name" value="Carboxypeptidase-like, regulatory domain"/>
    <property type="match status" value="1"/>
</dbReference>
<keyword evidence="16" id="KW-1185">Reference proteome</keyword>
<evidence type="ECO:0000256" key="8">
    <source>
        <dbReference type="ARBA" id="ARBA00023170"/>
    </source>
</evidence>
<dbReference type="Proteomes" id="UP000297273">
    <property type="component" value="Unassembled WGS sequence"/>
</dbReference>
<evidence type="ECO:0000256" key="11">
    <source>
        <dbReference type="RuleBase" id="RU003357"/>
    </source>
</evidence>
<comment type="caution">
    <text evidence="14">The sequence shown here is derived from an EMBL/GenBank/DDBJ whole genome shotgun (WGS) entry which is preliminary data.</text>
</comment>
<evidence type="ECO:0000256" key="3">
    <source>
        <dbReference type="ARBA" id="ARBA00022452"/>
    </source>
</evidence>
<protein>
    <submittedName>
        <fullName evidence="14">TonB-dependent receptor</fullName>
    </submittedName>
</protein>
<dbReference type="PANTHER" id="PTHR30069:SF29">
    <property type="entry name" value="HEMOGLOBIN AND HEMOGLOBIN-HAPTOGLOBIN-BINDING PROTEIN 1-RELATED"/>
    <property type="match status" value="1"/>
</dbReference>
<evidence type="ECO:0000256" key="4">
    <source>
        <dbReference type="ARBA" id="ARBA00022692"/>
    </source>
</evidence>
<evidence type="ECO:0000313" key="16">
    <source>
        <dbReference type="Proteomes" id="UP000297273"/>
    </source>
</evidence>
<comment type="subcellular location">
    <subcellularLocation>
        <location evidence="1 10">Cell outer membrane</location>
        <topology evidence="1 10">Multi-pass membrane protein</topology>
    </subcellularLocation>
</comment>
<comment type="similarity">
    <text evidence="10 11">Belongs to the TonB-dependent receptor family.</text>
</comment>
<evidence type="ECO:0000256" key="5">
    <source>
        <dbReference type="ARBA" id="ARBA00022729"/>
    </source>
</evidence>
<feature type="domain" description="TonB-dependent receptor plug" evidence="13">
    <location>
        <begin position="127"/>
        <end position="229"/>
    </location>
</feature>
<dbReference type="Gene3D" id="2.170.130.10">
    <property type="entry name" value="TonB-dependent receptor, plug domain"/>
    <property type="match status" value="1"/>
</dbReference>
<evidence type="ECO:0000256" key="7">
    <source>
        <dbReference type="ARBA" id="ARBA00023136"/>
    </source>
</evidence>
<evidence type="ECO:0000313" key="14">
    <source>
        <dbReference type="EMBL" id="TGK00262.1"/>
    </source>
</evidence>
<evidence type="ECO:0000256" key="1">
    <source>
        <dbReference type="ARBA" id="ARBA00004571"/>
    </source>
</evidence>
<dbReference type="SUPFAM" id="SSF49464">
    <property type="entry name" value="Carboxypeptidase regulatory domain-like"/>
    <property type="match status" value="1"/>
</dbReference>
<evidence type="ECO:0000256" key="6">
    <source>
        <dbReference type="ARBA" id="ARBA00023077"/>
    </source>
</evidence>
<name>A0A5F1ZT83_9LEPT</name>
<sequence>MKLSFNKFNILTAVFFTFLPFSEIFSLDVNLKGSVKDGEGKPIPGARLFIVENKFTARAGSDGSFEFQHLTPGPYTVVATAPNFQPKTERLELKDGDRNLDFILKPSLLEGNAINITAKSAASDFLSTPQPTTVLEGRQLERQKGQNIMSALENTPGTSTMTTGAGTAKPVIRGLTGQRVLVMTDGVRQEEQQFGDDHTVDLDTFNVDKMEIVRGPASVLYGSDALGGVINVIRTKAPTAKDGAPALGGTISSNSFSNNKQDAGAISLFGYNKDSNIGYRVETDTRKAGRITTPNGRLPNTGFKERNVNASIGTDGSWGNFYVDSFQRYQEQDLYDNPNESPGSTAYQTVLHQKTHAHAFFILPLVNVELDAAYQRNNRREIEDKNKLLPIKDTLLDPTVDTYTKLASVYQVTKYDYKQGLNLSLDTTTADAKVHHKEWKGLKGTLGVSGMQQKSNTIGTEPLIPGYSLNNIGFFLFEEWKIGDFSFSAGARSDKRSMDVKANSDLGTAQQTRNFSASTGTLGSVWRFAKDFSLALNAGKGFRAPTPFELFADGVHEGSGRFEIGKAGLRPETSLNYDASLRFANDRFQAELSVFRNKIDNYIYSVSAGSFDPDSGLPVYRYRQDAATLQGGEFSFQAQASSWLIVTGGIDILRATIQKNIPPEAFLNPGGTDISSIYTDQKNKYLPRMTPNRGRLGLRFTRNKLFWINNPYFSVNGTFVQAQYKVDKLETPTHGYNLYDLGFGGEIPGLTNGNDSATFDVAVLNVFDKAYVSNLSRYKDYALNPGMNITFKMTIPFTLISN</sequence>
<reference evidence="15" key="1">
    <citation type="submission" date="2018-10" db="EMBL/GenBank/DDBJ databases">
        <authorList>
            <person name="Vincent A.T."/>
            <person name="Schiettekatte O."/>
            <person name="Bourhy P."/>
            <person name="Veyrier F.J."/>
            <person name="Picardeau M."/>
        </authorList>
    </citation>
    <scope>NUCLEOTIDE SEQUENCE</scope>
    <source>
        <strain evidence="15">201702690</strain>
    </source>
</reference>
<dbReference type="Pfam" id="PF13620">
    <property type="entry name" value="CarboxypepD_reg"/>
    <property type="match status" value="1"/>
</dbReference>
<evidence type="ECO:0000256" key="9">
    <source>
        <dbReference type="ARBA" id="ARBA00023237"/>
    </source>
</evidence>
<dbReference type="Pfam" id="PF07715">
    <property type="entry name" value="Plug"/>
    <property type="match status" value="1"/>
</dbReference>
<dbReference type="InterPro" id="IPR012910">
    <property type="entry name" value="Plug_dom"/>
</dbReference>
<evidence type="ECO:0000256" key="2">
    <source>
        <dbReference type="ARBA" id="ARBA00022448"/>
    </source>
</evidence>
<dbReference type="EMBL" id="RQGC01000006">
    <property type="protein sequence ID" value="TGL41103.1"/>
    <property type="molecule type" value="Genomic_DNA"/>
</dbReference>
<keyword evidence="6 11" id="KW-0798">TonB box</keyword>
<dbReference type="InterPro" id="IPR000531">
    <property type="entry name" value="Beta-barrel_TonB"/>
</dbReference>
<keyword evidence="7 10" id="KW-0472">Membrane</keyword>
<keyword evidence="4 10" id="KW-0812">Transmembrane</keyword>
<dbReference type="RefSeq" id="WP_135645616.1">
    <property type="nucleotide sequence ID" value="NZ_RQER01000007.1"/>
</dbReference>
<evidence type="ECO:0000259" key="13">
    <source>
        <dbReference type="Pfam" id="PF07715"/>
    </source>
</evidence>
<dbReference type="GO" id="GO:0015344">
    <property type="term" value="F:siderophore uptake transmembrane transporter activity"/>
    <property type="evidence" value="ECO:0007669"/>
    <property type="project" value="TreeGrafter"/>
</dbReference>
<evidence type="ECO:0000259" key="12">
    <source>
        <dbReference type="Pfam" id="PF00593"/>
    </source>
</evidence>
<dbReference type="PROSITE" id="PS52016">
    <property type="entry name" value="TONB_DEPENDENT_REC_3"/>
    <property type="match status" value="1"/>
</dbReference>
<dbReference type="Proteomes" id="UP000297946">
    <property type="component" value="Unassembled WGS sequence"/>
</dbReference>
<accession>A0A5F1ZT83</accession>
<evidence type="ECO:0000313" key="15">
    <source>
        <dbReference type="EMBL" id="TGL41103.1"/>
    </source>
</evidence>
<proteinExistence type="inferred from homology"/>
<dbReference type="InterPro" id="IPR037066">
    <property type="entry name" value="Plug_dom_sf"/>
</dbReference>
<dbReference type="InterPro" id="IPR036942">
    <property type="entry name" value="Beta-barrel_TonB_sf"/>
</dbReference>
<dbReference type="AlphaFoldDB" id="A0A5F1ZT83"/>
<evidence type="ECO:0000313" key="17">
    <source>
        <dbReference type="Proteomes" id="UP000297946"/>
    </source>
</evidence>
<dbReference type="InterPro" id="IPR008969">
    <property type="entry name" value="CarboxyPept-like_regulatory"/>
</dbReference>
<dbReference type="Gene3D" id="2.40.170.20">
    <property type="entry name" value="TonB-dependent receptor, beta-barrel domain"/>
    <property type="match status" value="1"/>
</dbReference>